<evidence type="ECO:0000313" key="3">
    <source>
        <dbReference type="Proteomes" id="UP000813444"/>
    </source>
</evidence>
<comment type="caution">
    <text evidence="2">The sequence shown here is derived from an EMBL/GenBank/DDBJ whole genome shotgun (WGS) entry which is preliminary data.</text>
</comment>
<gene>
    <name evidence="2" type="ORF">B0I35DRAFT_415233</name>
</gene>
<feature type="region of interest" description="Disordered" evidence="1">
    <location>
        <begin position="1"/>
        <end position="20"/>
    </location>
</feature>
<proteinExistence type="predicted"/>
<dbReference type="InterPro" id="IPR027417">
    <property type="entry name" value="P-loop_NTPase"/>
</dbReference>
<name>A0A8K0SBD5_9HYPO</name>
<evidence type="ECO:0000256" key="1">
    <source>
        <dbReference type="SAM" id="MobiDB-lite"/>
    </source>
</evidence>
<evidence type="ECO:0008006" key="4">
    <source>
        <dbReference type="Google" id="ProtNLM"/>
    </source>
</evidence>
<dbReference type="Gene3D" id="3.40.50.300">
    <property type="entry name" value="P-loop containing nucleotide triphosphate hydrolases"/>
    <property type="match status" value="1"/>
</dbReference>
<dbReference type="Proteomes" id="UP000813444">
    <property type="component" value="Unassembled WGS sequence"/>
</dbReference>
<keyword evidence="3" id="KW-1185">Reference proteome</keyword>
<dbReference type="EMBL" id="JAGPNK010000036">
    <property type="protein sequence ID" value="KAH7303263.1"/>
    <property type="molecule type" value="Genomic_DNA"/>
</dbReference>
<accession>A0A8K0SBD5</accession>
<reference evidence="2" key="1">
    <citation type="journal article" date="2021" name="Nat. Commun.">
        <title>Genetic determinants of endophytism in the Arabidopsis root mycobiome.</title>
        <authorList>
            <person name="Mesny F."/>
            <person name="Miyauchi S."/>
            <person name="Thiergart T."/>
            <person name="Pickel B."/>
            <person name="Atanasova L."/>
            <person name="Karlsson M."/>
            <person name="Huettel B."/>
            <person name="Barry K.W."/>
            <person name="Haridas S."/>
            <person name="Chen C."/>
            <person name="Bauer D."/>
            <person name="Andreopoulos W."/>
            <person name="Pangilinan J."/>
            <person name="LaButti K."/>
            <person name="Riley R."/>
            <person name="Lipzen A."/>
            <person name="Clum A."/>
            <person name="Drula E."/>
            <person name="Henrissat B."/>
            <person name="Kohler A."/>
            <person name="Grigoriev I.V."/>
            <person name="Martin F.M."/>
            <person name="Hacquard S."/>
        </authorList>
    </citation>
    <scope>NUCLEOTIDE SEQUENCE</scope>
    <source>
        <strain evidence="2">MPI-CAGE-CH-0235</strain>
    </source>
</reference>
<evidence type="ECO:0000313" key="2">
    <source>
        <dbReference type="EMBL" id="KAH7303263.1"/>
    </source>
</evidence>
<dbReference type="AlphaFoldDB" id="A0A8K0SBD5"/>
<organism evidence="2 3">
    <name type="scientific">Stachybotrys elegans</name>
    <dbReference type="NCBI Taxonomy" id="80388"/>
    <lineage>
        <taxon>Eukaryota</taxon>
        <taxon>Fungi</taxon>
        <taxon>Dikarya</taxon>
        <taxon>Ascomycota</taxon>
        <taxon>Pezizomycotina</taxon>
        <taxon>Sordariomycetes</taxon>
        <taxon>Hypocreomycetidae</taxon>
        <taxon>Hypocreales</taxon>
        <taxon>Stachybotryaceae</taxon>
        <taxon>Stachybotrys</taxon>
    </lineage>
</organism>
<dbReference type="SUPFAM" id="SSF52540">
    <property type="entry name" value="P-loop containing nucleoside triphosphate hydrolases"/>
    <property type="match status" value="1"/>
</dbReference>
<sequence length="178" mass="20090">MSESSRERQAVSQQFGHTVASDGSRLFQGIVQGDLHLNQQPERPETPPRPSAVLPFPQDRDFVDRDKILDQVHNLCSQPASRTALVGLGGVGKSQIAIEYAYRIRGRSPETWVFWVHASSIARYKQSFQDIADFLKLPGRQNPQTNVFKLLYNWLRGEKSGKWVLILDNPITATSKMA</sequence>
<dbReference type="PANTHER" id="PTHR47691">
    <property type="entry name" value="REGULATOR-RELATED"/>
    <property type="match status" value="1"/>
</dbReference>
<feature type="region of interest" description="Disordered" evidence="1">
    <location>
        <begin position="33"/>
        <end position="55"/>
    </location>
</feature>
<protein>
    <recommendedName>
        <fullName evidence="4">NB-ARC domain-containing protein</fullName>
    </recommendedName>
</protein>
<dbReference type="PANTHER" id="PTHR47691:SF3">
    <property type="entry name" value="HTH-TYPE TRANSCRIPTIONAL REGULATOR RV0890C-RELATED"/>
    <property type="match status" value="1"/>
</dbReference>
<dbReference type="OrthoDB" id="5243393at2759"/>